<sequence length="135" mass="14742">MKFSTAFVAAFTGLVAAGPLAIGHQASIAKRQDDARLQSELQKLGEEIDKAKKVKDRITHDNGAGFQHNIDALQEVHDAVSKASKEAPDQLPGEINKLDPIIERISKIKESLNKQFTGRIDTLTGIKKQLEEAAK</sequence>
<dbReference type="EMBL" id="JASWJB010000321">
    <property type="protein sequence ID" value="KAK2591625.1"/>
    <property type="molecule type" value="Genomic_DNA"/>
</dbReference>
<proteinExistence type="predicted"/>
<gene>
    <name evidence="3" type="ORF">QQS21_010694</name>
</gene>
<feature type="signal peptide" evidence="2">
    <location>
        <begin position="1"/>
        <end position="17"/>
    </location>
</feature>
<keyword evidence="1" id="KW-0175">Coiled coil</keyword>
<organism evidence="3 4">
    <name type="scientific">Conoideocrella luteorostrata</name>
    <dbReference type="NCBI Taxonomy" id="1105319"/>
    <lineage>
        <taxon>Eukaryota</taxon>
        <taxon>Fungi</taxon>
        <taxon>Dikarya</taxon>
        <taxon>Ascomycota</taxon>
        <taxon>Pezizomycotina</taxon>
        <taxon>Sordariomycetes</taxon>
        <taxon>Hypocreomycetidae</taxon>
        <taxon>Hypocreales</taxon>
        <taxon>Clavicipitaceae</taxon>
        <taxon>Conoideocrella</taxon>
    </lineage>
</organism>
<evidence type="ECO:0000256" key="2">
    <source>
        <dbReference type="SAM" id="SignalP"/>
    </source>
</evidence>
<keyword evidence="2" id="KW-0732">Signal</keyword>
<keyword evidence="4" id="KW-1185">Reference proteome</keyword>
<evidence type="ECO:0000313" key="3">
    <source>
        <dbReference type="EMBL" id="KAK2591625.1"/>
    </source>
</evidence>
<reference evidence="3" key="1">
    <citation type="submission" date="2023-06" db="EMBL/GenBank/DDBJ databases">
        <title>Conoideocrella luteorostrata (Hypocreales: Clavicipitaceae), a potential biocontrol fungus for elongate hemlock scale in United States Christmas tree production areas.</title>
        <authorList>
            <person name="Barrett H."/>
            <person name="Lovett B."/>
            <person name="Macias A.M."/>
            <person name="Stajich J.E."/>
            <person name="Kasson M.T."/>
        </authorList>
    </citation>
    <scope>NUCLEOTIDE SEQUENCE</scope>
    <source>
        <strain evidence="3">ARSEF 14590</strain>
    </source>
</reference>
<comment type="caution">
    <text evidence="3">The sequence shown here is derived from an EMBL/GenBank/DDBJ whole genome shotgun (WGS) entry which is preliminary data.</text>
</comment>
<dbReference type="Proteomes" id="UP001251528">
    <property type="component" value="Unassembled WGS sequence"/>
</dbReference>
<evidence type="ECO:0000256" key="1">
    <source>
        <dbReference type="SAM" id="Coils"/>
    </source>
</evidence>
<feature type="coiled-coil region" evidence="1">
    <location>
        <begin position="34"/>
        <end position="61"/>
    </location>
</feature>
<accession>A0AAJ0CEU9</accession>
<evidence type="ECO:0000313" key="4">
    <source>
        <dbReference type="Proteomes" id="UP001251528"/>
    </source>
</evidence>
<feature type="chain" id="PRO_5042546959" evidence="2">
    <location>
        <begin position="18"/>
        <end position="135"/>
    </location>
</feature>
<name>A0AAJ0CEU9_9HYPO</name>
<protein>
    <submittedName>
        <fullName evidence="3">Uncharacterized protein</fullName>
    </submittedName>
</protein>
<dbReference type="AlphaFoldDB" id="A0AAJ0CEU9"/>